<evidence type="ECO:0000313" key="4">
    <source>
        <dbReference type="EMBL" id="SNS53987.1"/>
    </source>
</evidence>
<sequence>MAARKTFSNWLTNKYLLIIRNEENFAEKTTFSFNYARLFLLLAGVGLLLLSLAVYLVTVALEQWLDPRHAQMEANRQVLELSMTIDSLEQEVNNKDIYIENVRRIIAGEEIDQNMESSPESDLQPAELTGSIQPVDSQFRAEFEGSELAEITALPIAVSSNVYELRDVYLFSPLDGIITDGFNPKEDHFGVDIVAPENEPVRSVGDGVVIMSSWTLDGGYILAIQHPGNLISVYKHNSELFKNVGNFVAAGEVVATIGNTGELTSGPHLHLELWHNGNPVNPQEYIAL</sequence>
<evidence type="ECO:0000256" key="2">
    <source>
        <dbReference type="SAM" id="Phobius"/>
    </source>
</evidence>
<dbReference type="Pfam" id="PF01551">
    <property type="entry name" value="Peptidase_M23"/>
    <property type="match status" value="1"/>
</dbReference>
<dbReference type="InterPro" id="IPR050570">
    <property type="entry name" value="Cell_wall_metabolism_enzyme"/>
</dbReference>
<evidence type="ECO:0000256" key="1">
    <source>
        <dbReference type="ARBA" id="ARBA00022729"/>
    </source>
</evidence>
<dbReference type="Proteomes" id="UP000198393">
    <property type="component" value="Unassembled WGS sequence"/>
</dbReference>
<dbReference type="Gene3D" id="2.70.70.10">
    <property type="entry name" value="Glucose Permease (Domain IIA)"/>
    <property type="match status" value="1"/>
</dbReference>
<proteinExistence type="predicted"/>
<keyword evidence="1" id="KW-0732">Signal</keyword>
<dbReference type="GO" id="GO:0004222">
    <property type="term" value="F:metalloendopeptidase activity"/>
    <property type="evidence" value="ECO:0007669"/>
    <property type="project" value="TreeGrafter"/>
</dbReference>
<name>A0A239FAY9_EKHLU</name>
<dbReference type="InterPro" id="IPR016047">
    <property type="entry name" value="M23ase_b-sheet_dom"/>
</dbReference>
<dbReference type="AlphaFoldDB" id="A0A239FAY9"/>
<organism evidence="4 5">
    <name type="scientific">Ekhidna lutea</name>
    <dbReference type="NCBI Taxonomy" id="447679"/>
    <lineage>
        <taxon>Bacteria</taxon>
        <taxon>Pseudomonadati</taxon>
        <taxon>Bacteroidota</taxon>
        <taxon>Cytophagia</taxon>
        <taxon>Cytophagales</taxon>
        <taxon>Reichenbachiellaceae</taxon>
        <taxon>Ekhidna</taxon>
    </lineage>
</organism>
<keyword evidence="2" id="KW-1133">Transmembrane helix</keyword>
<keyword evidence="2" id="KW-0812">Transmembrane</keyword>
<feature type="domain" description="M23ase beta-sheet core" evidence="3">
    <location>
        <begin position="187"/>
        <end position="282"/>
    </location>
</feature>
<dbReference type="PANTHER" id="PTHR21666:SF289">
    <property type="entry name" value="L-ALA--D-GLU ENDOPEPTIDASE"/>
    <property type="match status" value="1"/>
</dbReference>
<dbReference type="OrthoDB" id="9814377at2"/>
<feature type="transmembrane region" description="Helical" evidence="2">
    <location>
        <begin position="38"/>
        <end position="61"/>
    </location>
</feature>
<dbReference type="RefSeq" id="WP_089355339.1">
    <property type="nucleotide sequence ID" value="NZ_FZPD01000001.1"/>
</dbReference>
<dbReference type="SUPFAM" id="SSF51261">
    <property type="entry name" value="Duplicated hybrid motif"/>
    <property type="match status" value="1"/>
</dbReference>
<evidence type="ECO:0000259" key="3">
    <source>
        <dbReference type="Pfam" id="PF01551"/>
    </source>
</evidence>
<keyword evidence="2" id="KW-0472">Membrane</keyword>
<dbReference type="EMBL" id="FZPD01000001">
    <property type="protein sequence ID" value="SNS53987.1"/>
    <property type="molecule type" value="Genomic_DNA"/>
</dbReference>
<dbReference type="PANTHER" id="PTHR21666">
    <property type="entry name" value="PEPTIDASE-RELATED"/>
    <property type="match status" value="1"/>
</dbReference>
<reference evidence="4 5" key="1">
    <citation type="submission" date="2017-06" db="EMBL/GenBank/DDBJ databases">
        <authorList>
            <person name="Kim H.J."/>
            <person name="Triplett B.A."/>
        </authorList>
    </citation>
    <scope>NUCLEOTIDE SEQUENCE [LARGE SCALE GENOMIC DNA]</scope>
    <source>
        <strain evidence="4 5">DSM 19307</strain>
    </source>
</reference>
<dbReference type="InterPro" id="IPR011055">
    <property type="entry name" value="Dup_hybrid_motif"/>
</dbReference>
<accession>A0A239FAY9</accession>
<gene>
    <name evidence="4" type="ORF">SAMN05421640_0583</name>
</gene>
<evidence type="ECO:0000313" key="5">
    <source>
        <dbReference type="Proteomes" id="UP000198393"/>
    </source>
</evidence>
<dbReference type="CDD" id="cd12797">
    <property type="entry name" value="M23_peptidase"/>
    <property type="match status" value="1"/>
</dbReference>
<protein>
    <submittedName>
        <fullName evidence="4">Peptidase family M23</fullName>
    </submittedName>
</protein>
<keyword evidence="5" id="KW-1185">Reference proteome</keyword>